<gene>
    <name evidence="9" type="primary">sugB_2</name>
    <name evidence="9" type="ORF">DSM106044_00550</name>
</gene>
<evidence type="ECO:0000256" key="1">
    <source>
        <dbReference type="ARBA" id="ARBA00004651"/>
    </source>
</evidence>
<dbReference type="Pfam" id="PF00528">
    <property type="entry name" value="BPD_transp_1"/>
    <property type="match status" value="1"/>
</dbReference>
<keyword evidence="5 7" id="KW-1133">Transmembrane helix</keyword>
<comment type="caution">
    <text evidence="9">The sequence shown here is derived from an EMBL/GenBank/DDBJ whole genome shotgun (WGS) entry which is preliminary data.</text>
</comment>
<dbReference type="GO" id="GO:0055085">
    <property type="term" value="P:transmembrane transport"/>
    <property type="evidence" value="ECO:0007669"/>
    <property type="project" value="InterPro"/>
</dbReference>
<feature type="transmembrane region" description="Helical" evidence="7">
    <location>
        <begin position="182"/>
        <end position="207"/>
    </location>
</feature>
<dbReference type="STRING" id="180332.GCA_000797495_00856"/>
<keyword evidence="2 7" id="KW-0813">Transport</keyword>
<dbReference type="PROSITE" id="PS50928">
    <property type="entry name" value="ABC_TM1"/>
    <property type="match status" value="1"/>
</dbReference>
<keyword evidence="4 7" id="KW-0812">Transmembrane</keyword>
<evidence type="ECO:0000256" key="5">
    <source>
        <dbReference type="ARBA" id="ARBA00022989"/>
    </source>
</evidence>
<reference evidence="9 10" key="1">
    <citation type="journal article" date="2019" name="Anaerobe">
        <title>Detection of Robinsoniella peoriensis in multiple bone samples of a trauma patient.</title>
        <authorList>
            <person name="Schrottner P."/>
            <person name="Hartwich K."/>
            <person name="Bunk B."/>
            <person name="Schober I."/>
            <person name="Helbig S."/>
            <person name="Rudolph W.W."/>
            <person name="Gunzer F."/>
        </authorList>
    </citation>
    <scope>NUCLEOTIDE SEQUENCE [LARGE SCALE GENOMIC DNA]</scope>
    <source>
        <strain evidence="9 10">DSM 106044</strain>
    </source>
</reference>
<dbReference type="GO" id="GO:0005886">
    <property type="term" value="C:plasma membrane"/>
    <property type="evidence" value="ECO:0007669"/>
    <property type="project" value="UniProtKB-SubCell"/>
</dbReference>
<dbReference type="CDD" id="cd06261">
    <property type="entry name" value="TM_PBP2"/>
    <property type="match status" value="1"/>
</dbReference>
<proteinExistence type="inferred from homology"/>
<dbReference type="PANTHER" id="PTHR43744">
    <property type="entry name" value="ABC TRANSPORTER PERMEASE PROTEIN MG189-RELATED-RELATED"/>
    <property type="match status" value="1"/>
</dbReference>
<feature type="transmembrane region" description="Helical" evidence="7">
    <location>
        <begin position="105"/>
        <end position="126"/>
    </location>
</feature>
<accession>A0A4U8QC26</accession>
<evidence type="ECO:0000256" key="6">
    <source>
        <dbReference type="ARBA" id="ARBA00023136"/>
    </source>
</evidence>
<dbReference type="Proteomes" id="UP000306509">
    <property type="component" value="Unassembled WGS sequence"/>
</dbReference>
<feature type="transmembrane region" description="Helical" evidence="7">
    <location>
        <begin position="244"/>
        <end position="268"/>
    </location>
</feature>
<evidence type="ECO:0000256" key="4">
    <source>
        <dbReference type="ARBA" id="ARBA00022692"/>
    </source>
</evidence>
<sequence>MHSKRKIGVGYVISRLLIIALLIITFFPFVMLINMSLKPNVMIANDFLGLPREIYWVNFVKAFKFVFRPILNSLYVCGISLVLIIVIVAMSGYAFGRMKFKGKNILFSLLMAVMMVPYTLLIIPNYNIIKNLHILNTYWGLIIPYVAGQQVFGIILAEAFFKGLPNDIFEAAKIDGASEIYAFAKVAVPLSKPILITVGITSVVAMYNDYIWPTIAMTGGDEVKTFCQIVFNNAAGKGTNDMGLIAAAFIIGTIPLLIATSSCLKYYIQGMMGGAVKG</sequence>
<feature type="transmembrane region" description="Helical" evidence="7">
    <location>
        <begin position="73"/>
        <end position="93"/>
    </location>
</feature>
<feature type="transmembrane region" description="Helical" evidence="7">
    <location>
        <begin position="12"/>
        <end position="33"/>
    </location>
</feature>
<evidence type="ECO:0000256" key="2">
    <source>
        <dbReference type="ARBA" id="ARBA00022448"/>
    </source>
</evidence>
<dbReference type="AlphaFoldDB" id="A0A4U8QC26"/>
<keyword evidence="10" id="KW-1185">Reference proteome</keyword>
<dbReference type="InterPro" id="IPR035906">
    <property type="entry name" value="MetI-like_sf"/>
</dbReference>
<name>A0A4U8QC26_9FIRM</name>
<evidence type="ECO:0000313" key="10">
    <source>
        <dbReference type="Proteomes" id="UP000306509"/>
    </source>
</evidence>
<comment type="similarity">
    <text evidence="7">Belongs to the binding-protein-dependent transport system permease family.</text>
</comment>
<keyword evidence="3" id="KW-1003">Cell membrane</keyword>
<comment type="subcellular location">
    <subcellularLocation>
        <location evidence="1 7">Cell membrane</location>
        <topology evidence="1 7">Multi-pass membrane protein</topology>
    </subcellularLocation>
</comment>
<keyword evidence="6 7" id="KW-0472">Membrane</keyword>
<feature type="transmembrane region" description="Helical" evidence="7">
    <location>
        <begin position="138"/>
        <end position="161"/>
    </location>
</feature>
<dbReference type="InterPro" id="IPR000515">
    <property type="entry name" value="MetI-like"/>
</dbReference>
<evidence type="ECO:0000256" key="3">
    <source>
        <dbReference type="ARBA" id="ARBA00022475"/>
    </source>
</evidence>
<feature type="domain" description="ABC transmembrane type-1" evidence="8">
    <location>
        <begin position="70"/>
        <end position="263"/>
    </location>
</feature>
<protein>
    <submittedName>
        <fullName evidence="9">Trehalose transport system permease protein SugB</fullName>
    </submittedName>
</protein>
<dbReference type="PANTHER" id="PTHR43744:SF12">
    <property type="entry name" value="ABC TRANSPORTER PERMEASE PROTEIN MG189-RELATED"/>
    <property type="match status" value="1"/>
</dbReference>
<evidence type="ECO:0000313" key="9">
    <source>
        <dbReference type="EMBL" id="TLD02571.1"/>
    </source>
</evidence>
<dbReference type="SUPFAM" id="SSF161098">
    <property type="entry name" value="MetI-like"/>
    <property type="match status" value="1"/>
</dbReference>
<evidence type="ECO:0000259" key="8">
    <source>
        <dbReference type="PROSITE" id="PS50928"/>
    </source>
</evidence>
<dbReference type="RefSeq" id="WP_027292793.1">
    <property type="nucleotide sequence ID" value="NZ_CAUSDN010000025.1"/>
</dbReference>
<organism evidence="9 10">
    <name type="scientific">Robinsoniella peoriensis</name>
    <dbReference type="NCBI Taxonomy" id="180332"/>
    <lineage>
        <taxon>Bacteria</taxon>
        <taxon>Bacillati</taxon>
        <taxon>Bacillota</taxon>
        <taxon>Clostridia</taxon>
        <taxon>Lachnospirales</taxon>
        <taxon>Lachnospiraceae</taxon>
        <taxon>Robinsoniella</taxon>
    </lineage>
</organism>
<dbReference type="EMBL" id="QGQD01000012">
    <property type="protein sequence ID" value="TLD02571.1"/>
    <property type="molecule type" value="Genomic_DNA"/>
</dbReference>
<evidence type="ECO:0000256" key="7">
    <source>
        <dbReference type="RuleBase" id="RU363032"/>
    </source>
</evidence>
<dbReference type="Gene3D" id="1.10.3720.10">
    <property type="entry name" value="MetI-like"/>
    <property type="match status" value="1"/>
</dbReference>